<dbReference type="Gene3D" id="3.40.1690.10">
    <property type="entry name" value="secretion proteins EscU"/>
    <property type="match status" value="1"/>
</dbReference>
<evidence type="ECO:0000256" key="10">
    <source>
        <dbReference type="ARBA" id="ARBA00023136"/>
    </source>
</evidence>
<evidence type="ECO:0000256" key="5">
    <source>
        <dbReference type="ARBA" id="ARBA00022475"/>
    </source>
</evidence>
<dbReference type="FunFam" id="3.40.1690.10:FF:000001">
    <property type="entry name" value="Flagellar biosynthetic protein FlhB"/>
    <property type="match status" value="1"/>
</dbReference>
<dbReference type="PANTHER" id="PTHR30531:SF12">
    <property type="entry name" value="FLAGELLAR BIOSYNTHETIC PROTEIN FLHB"/>
    <property type="match status" value="1"/>
</dbReference>
<evidence type="ECO:0000256" key="3">
    <source>
        <dbReference type="ARBA" id="ARBA00021622"/>
    </source>
</evidence>
<organism evidence="13 14">
    <name type="scientific">Acidaminobacter hydrogenoformans DSM 2784</name>
    <dbReference type="NCBI Taxonomy" id="1120920"/>
    <lineage>
        <taxon>Bacteria</taxon>
        <taxon>Bacillati</taxon>
        <taxon>Bacillota</taxon>
        <taxon>Clostridia</taxon>
        <taxon>Peptostreptococcales</taxon>
        <taxon>Acidaminobacteraceae</taxon>
        <taxon>Acidaminobacter</taxon>
    </lineage>
</organism>
<dbReference type="SUPFAM" id="SSF160544">
    <property type="entry name" value="EscU C-terminal domain-like"/>
    <property type="match status" value="1"/>
</dbReference>
<keyword evidence="9 12" id="KW-1133">Transmembrane helix</keyword>
<dbReference type="Proteomes" id="UP000199208">
    <property type="component" value="Unassembled WGS sequence"/>
</dbReference>
<evidence type="ECO:0000313" key="14">
    <source>
        <dbReference type="Proteomes" id="UP000199208"/>
    </source>
</evidence>
<dbReference type="GO" id="GO:0009306">
    <property type="term" value="P:protein secretion"/>
    <property type="evidence" value="ECO:0007669"/>
    <property type="project" value="InterPro"/>
</dbReference>
<dbReference type="NCBIfam" id="TIGR00328">
    <property type="entry name" value="flhB"/>
    <property type="match status" value="1"/>
</dbReference>
<dbReference type="GO" id="GO:0005886">
    <property type="term" value="C:plasma membrane"/>
    <property type="evidence" value="ECO:0007669"/>
    <property type="project" value="UniProtKB-SubCell"/>
</dbReference>
<evidence type="ECO:0000256" key="2">
    <source>
        <dbReference type="ARBA" id="ARBA00010690"/>
    </source>
</evidence>
<dbReference type="STRING" id="1120920.SAMN03080599_00939"/>
<keyword evidence="10 12" id="KW-0472">Membrane</keyword>
<dbReference type="Pfam" id="PF01312">
    <property type="entry name" value="Bac_export_2"/>
    <property type="match status" value="1"/>
</dbReference>
<evidence type="ECO:0000256" key="1">
    <source>
        <dbReference type="ARBA" id="ARBA00004651"/>
    </source>
</evidence>
<evidence type="ECO:0000313" key="13">
    <source>
        <dbReference type="EMBL" id="SCZ77770.1"/>
    </source>
</evidence>
<evidence type="ECO:0000256" key="9">
    <source>
        <dbReference type="ARBA" id="ARBA00022989"/>
    </source>
</evidence>
<feature type="transmembrane region" description="Helical" evidence="12">
    <location>
        <begin position="77"/>
        <end position="98"/>
    </location>
</feature>
<feature type="transmembrane region" description="Helical" evidence="12">
    <location>
        <begin position="134"/>
        <end position="154"/>
    </location>
</feature>
<evidence type="ECO:0000256" key="6">
    <source>
        <dbReference type="ARBA" id="ARBA00022692"/>
    </source>
</evidence>
<keyword evidence="13" id="KW-0969">Cilium</keyword>
<gene>
    <name evidence="12" type="primary">flhB</name>
    <name evidence="13" type="ORF">SAMN03080599_00939</name>
</gene>
<evidence type="ECO:0000256" key="8">
    <source>
        <dbReference type="ARBA" id="ARBA00022927"/>
    </source>
</evidence>
<dbReference type="PRINTS" id="PR00950">
    <property type="entry name" value="TYPE3IMSPROT"/>
</dbReference>
<evidence type="ECO:0000256" key="12">
    <source>
        <dbReference type="RuleBase" id="RU364091"/>
    </source>
</evidence>
<keyword evidence="6 12" id="KW-0812">Transmembrane</keyword>
<keyword evidence="13" id="KW-0282">Flagellum</keyword>
<comment type="similarity">
    <text evidence="2 12">Belongs to the type III secretion exporter family.</text>
</comment>
<name>A0A1G5RVL6_9FIRM</name>
<sequence>MYDWIWCLKQFHSPPSFQVRLPMVTWQPAFTGGFNPGLPNLMLMSEAADKDSKTEAPTQKKLEDARRKGQIVKSQDLNAAISLGVVAILLMVFLTLLYRQSLSLFRNAFEFRLHPDLVGPAAGTLLKSYLAEGALMAAPIALTMMAVGLATGLFQSRLLMTFEPLKADFKRLNPIQGLKNMFSQKTFVGLIKNLAKLALVGWVMWSTLTGQLKTILRASAMETGKLFALFQSLLGKLLVNVAILMLILGLADYIYQRYDFRKSMRMTKQETKEENKSMEGDPLFKSFRRQKQKQLAQQRMMQQVPEATVIITNPTHFAIAVRYDETRDKAPVVIAKGLDLVAEKIKEIARSHDIPLIENKPLARQMYKQIDIGQEVPAVLYQAMAEILAMVYKDSDRDKNKRK</sequence>
<dbReference type="InterPro" id="IPR006136">
    <property type="entry name" value="FlhB"/>
</dbReference>
<dbReference type="GO" id="GO:0044780">
    <property type="term" value="P:bacterial-type flagellum assembly"/>
    <property type="evidence" value="ECO:0007669"/>
    <property type="project" value="InterPro"/>
</dbReference>
<comment type="function">
    <text evidence="12">Required for formation of the rod structure in the basal body of the flagellar apparatus. Together with FliI and FliH, may constitute the export apparatus of flagellin.</text>
</comment>
<dbReference type="InterPro" id="IPR006135">
    <property type="entry name" value="T3SS_substrate_exporter"/>
</dbReference>
<keyword evidence="5 12" id="KW-1003">Cell membrane</keyword>
<keyword evidence="4 12" id="KW-0813">Transport</keyword>
<accession>A0A1G5RVL6</accession>
<feature type="transmembrane region" description="Helical" evidence="12">
    <location>
        <begin position="187"/>
        <end position="208"/>
    </location>
</feature>
<protein>
    <recommendedName>
        <fullName evidence="3 12">Flagellar biosynthetic protein FlhB</fullName>
    </recommendedName>
</protein>
<keyword evidence="11 12" id="KW-1006">Bacterial flagellum protein export</keyword>
<keyword evidence="13" id="KW-0966">Cell projection</keyword>
<dbReference type="AlphaFoldDB" id="A0A1G5RVL6"/>
<dbReference type="Gene3D" id="6.10.250.2080">
    <property type="match status" value="1"/>
</dbReference>
<evidence type="ECO:0000256" key="4">
    <source>
        <dbReference type="ARBA" id="ARBA00022448"/>
    </source>
</evidence>
<keyword evidence="7 12" id="KW-1005">Bacterial flagellum biogenesis</keyword>
<evidence type="ECO:0000256" key="7">
    <source>
        <dbReference type="ARBA" id="ARBA00022795"/>
    </source>
</evidence>
<evidence type="ECO:0000256" key="11">
    <source>
        <dbReference type="ARBA" id="ARBA00023225"/>
    </source>
</evidence>
<proteinExistence type="inferred from homology"/>
<comment type="subcellular location">
    <subcellularLocation>
        <location evidence="1">Cell membrane</location>
        <topology evidence="1">Multi-pass membrane protein</topology>
    </subcellularLocation>
</comment>
<keyword evidence="8 12" id="KW-0653">Protein transport</keyword>
<dbReference type="EMBL" id="FMWL01000003">
    <property type="protein sequence ID" value="SCZ77770.1"/>
    <property type="molecule type" value="Genomic_DNA"/>
</dbReference>
<keyword evidence="14" id="KW-1185">Reference proteome</keyword>
<dbReference type="InterPro" id="IPR029025">
    <property type="entry name" value="T3SS_substrate_exporter_C"/>
</dbReference>
<dbReference type="PANTHER" id="PTHR30531">
    <property type="entry name" value="FLAGELLAR BIOSYNTHETIC PROTEIN FLHB"/>
    <property type="match status" value="1"/>
</dbReference>
<reference evidence="13 14" key="1">
    <citation type="submission" date="2016-10" db="EMBL/GenBank/DDBJ databases">
        <authorList>
            <person name="de Groot N.N."/>
        </authorList>
    </citation>
    <scope>NUCLEOTIDE SEQUENCE [LARGE SCALE GENOMIC DNA]</scope>
    <source>
        <strain evidence="13 14">DSM 2784</strain>
    </source>
</reference>
<feature type="transmembrane region" description="Helical" evidence="12">
    <location>
        <begin position="228"/>
        <end position="255"/>
    </location>
</feature>